<dbReference type="KEGG" id="euc:EC1_20660"/>
<protein>
    <submittedName>
        <fullName evidence="1">Uncharacterized protein</fullName>
    </submittedName>
</protein>
<dbReference type="STRING" id="717960.EC1_20660"/>
<name>D4JGB4_9FIRM</name>
<dbReference type="HOGENOM" id="CLU_189833_1_0_9"/>
<evidence type="ECO:0000313" key="1">
    <source>
        <dbReference type="EMBL" id="CBK89236.1"/>
    </source>
</evidence>
<proteinExistence type="predicted"/>
<dbReference type="AlphaFoldDB" id="D4JGB4"/>
<accession>D4JGB4</accession>
<evidence type="ECO:0000313" key="2">
    <source>
        <dbReference type="Proteomes" id="UP000008801"/>
    </source>
</evidence>
<reference evidence="1 2" key="2">
    <citation type="submission" date="2010-03" db="EMBL/GenBank/DDBJ databases">
        <authorList>
            <person name="Pajon A."/>
        </authorList>
    </citation>
    <scope>NUCLEOTIDE SEQUENCE [LARGE SCALE GENOMIC DNA]</scope>
    <source>
        <strain evidence="1 2">T2-87</strain>
    </source>
</reference>
<organism evidence="1 2">
    <name type="scientific">Faecalitalea cylindroides T2-87</name>
    <dbReference type="NCBI Taxonomy" id="717960"/>
    <lineage>
        <taxon>Bacteria</taxon>
        <taxon>Bacillati</taxon>
        <taxon>Bacillota</taxon>
        <taxon>Erysipelotrichia</taxon>
        <taxon>Erysipelotrichales</taxon>
        <taxon>Erysipelotrichaceae</taxon>
        <taxon>Faecalitalea</taxon>
    </lineage>
</organism>
<reference evidence="1 2" key="1">
    <citation type="submission" date="2010-03" db="EMBL/GenBank/DDBJ databases">
        <title>The genome sequence of Eubacterium cylindroides T2-87.</title>
        <authorList>
            <consortium name="metaHIT consortium -- http://www.metahit.eu/"/>
            <person name="Pajon A."/>
            <person name="Turner K."/>
            <person name="Parkhill J."/>
            <person name="Duncan S."/>
            <person name="Flint H."/>
        </authorList>
    </citation>
    <scope>NUCLEOTIDE SEQUENCE [LARGE SCALE GENOMIC DNA]</scope>
    <source>
        <strain evidence="1 2">T2-87</strain>
    </source>
</reference>
<sequence length="81" mass="9100">MPSEFTMQQKIKVITKLTESGYDTEKKLQKLEMENILQIKGITIPEMSIILALQKSTKSGKLYSYLCGGDDEVDKQGENNG</sequence>
<dbReference type="EMBL" id="FP929041">
    <property type="protein sequence ID" value="CBK89236.1"/>
    <property type="molecule type" value="Genomic_DNA"/>
</dbReference>
<dbReference type="Proteomes" id="UP000008801">
    <property type="component" value="Chromosome"/>
</dbReference>
<gene>
    <name evidence="1" type="ORF">EC1_20660</name>
</gene>